<reference evidence="4 5" key="1">
    <citation type="submission" date="2023-07" db="EMBL/GenBank/DDBJ databases">
        <title>Genomic Encyclopedia of Type Strains, Phase IV (KMG-IV): sequencing the most valuable type-strain genomes for metagenomic binning, comparative biology and taxonomic classification.</title>
        <authorList>
            <person name="Goeker M."/>
        </authorList>
    </citation>
    <scope>NUCLEOTIDE SEQUENCE [LARGE SCALE GENOMIC DNA]</scope>
    <source>
        <strain evidence="4 5">DSM 16784</strain>
    </source>
</reference>
<dbReference type="EMBL" id="JAUSUR010000001">
    <property type="protein sequence ID" value="MDQ0360429.1"/>
    <property type="molecule type" value="Genomic_DNA"/>
</dbReference>
<keyword evidence="1 4" id="KW-0378">Hydrolase</keyword>
<dbReference type="InterPro" id="IPR036514">
    <property type="entry name" value="SGNH_hydro_sf"/>
</dbReference>
<dbReference type="Pfam" id="PF03629">
    <property type="entry name" value="SASA"/>
    <property type="match status" value="1"/>
</dbReference>
<sequence>MKLRLDDIFTSGMVLQHGTRINIFGEGNNDELVTVCIQDKKASAIVKNNRWIVELSDLKISEDERLVVSTQSELIELNNILIGDVYFLAGQSNMEFRFEDCETVNKDKKNSQNKYIRYYEVPRIEYEDDTVKIPDLHSEGWQECNEETVLKFSAIGYYVADFLQRDTNIPIGLISVNKGGTSASCWMSEDYLKQHEEIKETYYDDYYDSIADQTDEQEELEIAKYRKQLQEYIQKVELYKSKYPKRTTNQLKKDVGHTPWPGPKGKKDFCRPAGLYHTMFEKVSMFSAKAVIWYQGEEDTKRAHLYYQLLNLLINNWRKDMKSDIPFIIVQLPEYRDDKTDDWPIVREAQRLVCEDKDNCFLVVAMNCGEEFNIHPANKKPLAKRIYMRIKEVFYDEDFDGHSPYIKKVEIASNTVIEFDKELISEKKQEFTVESKGKQITIVGEITENKIIFNHNLDGIISYGFINYCKVGIYGKNGLPISPFQINILNIVNNNFNIHR</sequence>
<dbReference type="InterPro" id="IPR005181">
    <property type="entry name" value="SASA"/>
</dbReference>
<dbReference type="Gene3D" id="3.40.50.1110">
    <property type="entry name" value="SGNH hydrolase"/>
    <property type="match status" value="1"/>
</dbReference>
<gene>
    <name evidence="4" type="ORF">J2S15_001160</name>
</gene>
<dbReference type="InterPro" id="IPR039329">
    <property type="entry name" value="SIAE"/>
</dbReference>
<name>A0ABU0E0M3_9FIRM</name>
<organism evidence="4 5">
    <name type="scientific">Breznakia pachnodae</name>
    <dbReference type="NCBI Taxonomy" id="265178"/>
    <lineage>
        <taxon>Bacteria</taxon>
        <taxon>Bacillati</taxon>
        <taxon>Bacillota</taxon>
        <taxon>Erysipelotrichia</taxon>
        <taxon>Erysipelotrichales</taxon>
        <taxon>Erysipelotrichaceae</taxon>
        <taxon>Breznakia</taxon>
    </lineage>
</organism>
<feature type="coiled-coil region" evidence="2">
    <location>
        <begin position="215"/>
        <end position="242"/>
    </location>
</feature>
<proteinExistence type="predicted"/>
<dbReference type="PANTHER" id="PTHR22901">
    <property type="entry name" value="SIALATE O-ACETYLESTERASE"/>
    <property type="match status" value="1"/>
</dbReference>
<evidence type="ECO:0000256" key="2">
    <source>
        <dbReference type="SAM" id="Coils"/>
    </source>
</evidence>
<evidence type="ECO:0000313" key="5">
    <source>
        <dbReference type="Proteomes" id="UP001230220"/>
    </source>
</evidence>
<keyword evidence="5" id="KW-1185">Reference proteome</keyword>
<dbReference type="Proteomes" id="UP001230220">
    <property type="component" value="Unassembled WGS sequence"/>
</dbReference>
<keyword evidence="2" id="KW-0175">Coiled coil</keyword>
<evidence type="ECO:0000259" key="3">
    <source>
        <dbReference type="Pfam" id="PF03629"/>
    </source>
</evidence>
<comment type="caution">
    <text evidence="4">The sequence shown here is derived from an EMBL/GenBank/DDBJ whole genome shotgun (WGS) entry which is preliminary data.</text>
</comment>
<dbReference type="SUPFAM" id="SSF52266">
    <property type="entry name" value="SGNH hydrolase"/>
    <property type="match status" value="1"/>
</dbReference>
<feature type="domain" description="Sialate O-acetylesterase" evidence="3">
    <location>
        <begin position="271"/>
        <end position="375"/>
    </location>
</feature>
<dbReference type="PANTHER" id="PTHR22901:SF0">
    <property type="entry name" value="SIALATE O-ACETYLESTERASE"/>
    <property type="match status" value="1"/>
</dbReference>
<evidence type="ECO:0000256" key="1">
    <source>
        <dbReference type="ARBA" id="ARBA00022801"/>
    </source>
</evidence>
<dbReference type="RefSeq" id="WP_307406318.1">
    <property type="nucleotide sequence ID" value="NZ_JAUSUR010000001.1"/>
</dbReference>
<accession>A0ABU0E0M3</accession>
<dbReference type="GO" id="GO:0001681">
    <property type="term" value="F:sialate O-acetylesterase activity"/>
    <property type="evidence" value="ECO:0007669"/>
    <property type="project" value="UniProtKB-EC"/>
</dbReference>
<dbReference type="EC" id="3.1.1.53" evidence="4"/>
<evidence type="ECO:0000313" key="4">
    <source>
        <dbReference type="EMBL" id="MDQ0360429.1"/>
    </source>
</evidence>
<protein>
    <submittedName>
        <fullName evidence="4">Sialate O-acetylesterase</fullName>
        <ecNumber evidence="4">3.1.1.53</ecNumber>
    </submittedName>
</protein>